<evidence type="ECO:0000313" key="2">
    <source>
        <dbReference type="Proteomes" id="UP000887116"/>
    </source>
</evidence>
<gene>
    <name evidence="1" type="ORF">TNCT_454031</name>
</gene>
<comment type="caution">
    <text evidence="1">The sequence shown here is derived from an EMBL/GenBank/DDBJ whole genome shotgun (WGS) entry which is preliminary data.</text>
</comment>
<keyword evidence="2" id="KW-1185">Reference proteome</keyword>
<sequence>MKTELYNTPLCPDLLWREEKGCWKLHDRNGTLVVTPRICRTVNRTVPLINTDGPSPLPNRCQWTAVTVVTIPITPSAVKGCSQFTTDTLG</sequence>
<dbReference type="EMBL" id="BMAO01000321">
    <property type="protein sequence ID" value="GFQ66011.1"/>
    <property type="molecule type" value="Genomic_DNA"/>
</dbReference>
<name>A0A8X6F0C7_TRICU</name>
<protein>
    <submittedName>
        <fullName evidence="1">Uncharacterized protein</fullName>
    </submittedName>
</protein>
<organism evidence="1 2">
    <name type="scientific">Trichonephila clavata</name>
    <name type="common">Joro spider</name>
    <name type="synonym">Nephila clavata</name>
    <dbReference type="NCBI Taxonomy" id="2740835"/>
    <lineage>
        <taxon>Eukaryota</taxon>
        <taxon>Metazoa</taxon>
        <taxon>Ecdysozoa</taxon>
        <taxon>Arthropoda</taxon>
        <taxon>Chelicerata</taxon>
        <taxon>Arachnida</taxon>
        <taxon>Araneae</taxon>
        <taxon>Araneomorphae</taxon>
        <taxon>Entelegynae</taxon>
        <taxon>Araneoidea</taxon>
        <taxon>Nephilidae</taxon>
        <taxon>Trichonephila</taxon>
    </lineage>
</organism>
<proteinExistence type="predicted"/>
<accession>A0A8X6F0C7</accession>
<dbReference type="Proteomes" id="UP000887116">
    <property type="component" value="Unassembled WGS sequence"/>
</dbReference>
<evidence type="ECO:0000313" key="1">
    <source>
        <dbReference type="EMBL" id="GFQ66011.1"/>
    </source>
</evidence>
<dbReference type="AlphaFoldDB" id="A0A8X6F0C7"/>
<reference evidence="1" key="1">
    <citation type="submission" date="2020-07" db="EMBL/GenBank/DDBJ databases">
        <title>Multicomponent nature underlies the extraordinary mechanical properties of spider dragline silk.</title>
        <authorList>
            <person name="Kono N."/>
            <person name="Nakamura H."/>
            <person name="Mori M."/>
            <person name="Yoshida Y."/>
            <person name="Ohtoshi R."/>
            <person name="Malay A.D."/>
            <person name="Moran D.A.P."/>
            <person name="Tomita M."/>
            <person name="Numata K."/>
            <person name="Arakawa K."/>
        </authorList>
    </citation>
    <scope>NUCLEOTIDE SEQUENCE</scope>
</reference>